<dbReference type="Proteomes" id="UP000499080">
    <property type="component" value="Unassembled WGS sequence"/>
</dbReference>
<dbReference type="AlphaFoldDB" id="A0A4Y2VDH0"/>
<reference evidence="1 2" key="1">
    <citation type="journal article" date="2019" name="Sci. Rep.">
        <title>Orb-weaving spider Araneus ventricosus genome elucidates the spidroin gene catalogue.</title>
        <authorList>
            <person name="Kono N."/>
            <person name="Nakamura H."/>
            <person name="Ohtoshi R."/>
            <person name="Moran D.A.P."/>
            <person name="Shinohara A."/>
            <person name="Yoshida Y."/>
            <person name="Fujiwara M."/>
            <person name="Mori M."/>
            <person name="Tomita M."/>
            <person name="Arakawa K."/>
        </authorList>
    </citation>
    <scope>NUCLEOTIDE SEQUENCE [LARGE SCALE GENOMIC DNA]</scope>
</reference>
<evidence type="ECO:0000313" key="2">
    <source>
        <dbReference type="Proteomes" id="UP000499080"/>
    </source>
</evidence>
<organism evidence="1 2">
    <name type="scientific">Araneus ventricosus</name>
    <name type="common">Orbweaver spider</name>
    <name type="synonym">Epeira ventricosa</name>
    <dbReference type="NCBI Taxonomy" id="182803"/>
    <lineage>
        <taxon>Eukaryota</taxon>
        <taxon>Metazoa</taxon>
        <taxon>Ecdysozoa</taxon>
        <taxon>Arthropoda</taxon>
        <taxon>Chelicerata</taxon>
        <taxon>Arachnida</taxon>
        <taxon>Araneae</taxon>
        <taxon>Araneomorphae</taxon>
        <taxon>Entelegynae</taxon>
        <taxon>Araneoidea</taxon>
        <taxon>Araneidae</taxon>
        <taxon>Araneus</taxon>
    </lineage>
</organism>
<accession>A0A4Y2VDH0</accession>
<dbReference type="EMBL" id="BGPR01045298">
    <property type="protein sequence ID" value="GBO22166.1"/>
    <property type="molecule type" value="Genomic_DNA"/>
</dbReference>
<protein>
    <submittedName>
        <fullName evidence="1">Uncharacterized protein</fullName>
    </submittedName>
</protein>
<evidence type="ECO:0000313" key="1">
    <source>
        <dbReference type="EMBL" id="GBO22166.1"/>
    </source>
</evidence>
<name>A0A4Y2VDH0_ARAVE</name>
<keyword evidence="2" id="KW-1185">Reference proteome</keyword>
<feature type="non-terminal residue" evidence="1">
    <location>
        <position position="1"/>
    </location>
</feature>
<gene>
    <name evidence="1" type="ORF">AVEN_203385_1</name>
</gene>
<proteinExistence type="predicted"/>
<comment type="caution">
    <text evidence="1">The sequence shown here is derived from an EMBL/GenBank/DDBJ whole genome shotgun (WGS) entry which is preliminary data.</text>
</comment>
<sequence length="246" mass="26864">GGSHRYVPSGGAHHRWLALICPIRRRVPPVARTDMCHQAVLTIGDSHRYLPSAVVTTGGSHRFVPSGGVYHRWLAPICPIRRCSPSVTRTDISHRRSSQPVARTDLSHQAACTTGGSHRYVPSGGAHHRWLALICPIRRRVPPVARTDMSHQAVLTIGDSHRYLPSAVVTTGGSHRFVPSGGVYHRWLAPICPIRRCSPSVTRTDISHRRSSQPVARTDLSHQAACTTGGSHRYLPSAVLTIGDSH</sequence>